<feature type="transmembrane region" description="Helical" evidence="10">
    <location>
        <begin position="152"/>
        <end position="173"/>
    </location>
</feature>
<dbReference type="CDD" id="cd16917">
    <property type="entry name" value="HATPase_UhpB-NarQ-NarX-like"/>
    <property type="match status" value="1"/>
</dbReference>
<evidence type="ECO:0000256" key="2">
    <source>
        <dbReference type="ARBA" id="ARBA00012438"/>
    </source>
</evidence>
<protein>
    <recommendedName>
        <fullName evidence="2">histidine kinase</fullName>
        <ecNumber evidence="2">2.7.13.3</ecNumber>
    </recommendedName>
</protein>
<feature type="compositionally biased region" description="Polar residues" evidence="9">
    <location>
        <begin position="1"/>
        <end position="14"/>
    </location>
</feature>
<dbReference type="Gene3D" id="1.20.5.1930">
    <property type="match status" value="1"/>
</dbReference>
<organism evidence="12 13">
    <name type="scientific">Georgenia wutianyii</name>
    <dbReference type="NCBI Taxonomy" id="2585135"/>
    <lineage>
        <taxon>Bacteria</taxon>
        <taxon>Bacillati</taxon>
        <taxon>Actinomycetota</taxon>
        <taxon>Actinomycetes</taxon>
        <taxon>Micrococcales</taxon>
        <taxon>Bogoriellaceae</taxon>
        <taxon>Georgenia</taxon>
    </lineage>
</organism>
<evidence type="ECO:0000256" key="1">
    <source>
        <dbReference type="ARBA" id="ARBA00000085"/>
    </source>
</evidence>
<evidence type="ECO:0000256" key="3">
    <source>
        <dbReference type="ARBA" id="ARBA00022553"/>
    </source>
</evidence>
<feature type="transmembrane region" description="Helical" evidence="10">
    <location>
        <begin position="247"/>
        <end position="272"/>
    </location>
</feature>
<sequence length="559" mass="58572">MATDLSTPRTSVNHSRMKRMSRSSIARSTYSCCLSIPAPLSLPARCPARPQPASAPHTLSGREYSSPALARAPSPGAEKPRACAARLGGIRPRRRPRSPAPIHVDRGATPRPARGAAGSTRPGPVPSVEPVTTAPAQLPTAWRRWRDGWHHVVFLVLNLLTALAALVAAILVLTGVLTLPAFGTGILVLVPGMALAGLLARAERARVEAFLGQRIVPPSAPSEPAWRHSLLLTRPYRRAAGYAGVHVLWGLLTGALAVAVLGTLVAGATLPLYSGLLDEDSLVLGLLPLGTWATAGLVWLVSLALLALAPVLARGVTAVDSGLARTLLGSDPEEEIAHLAERVDSLTESRVATVDSVEAERRRIERDLHDGPQQRLVAIAMDLGMARDRFASDPGAAQELLDKAHAASKDAIVEMRQVARGIVPPILADRGLDAAVSALAARSPVPVTVEVGADVGRVEPSREAIAYFCVSELLTNVAKHARAGHATVRISRTPDARLVLLVEDDGVGGADPARGTGLAGLRQRVQAVDGRLEVTSPAGGPTSAVVTLPLPATVRRGDQ</sequence>
<keyword evidence="5" id="KW-0547">Nucleotide-binding</keyword>
<feature type="transmembrane region" description="Helical" evidence="10">
    <location>
        <begin position="179"/>
        <end position="200"/>
    </location>
</feature>
<dbReference type="SMART" id="SM00387">
    <property type="entry name" value="HATPase_c"/>
    <property type="match status" value="1"/>
</dbReference>
<dbReference type="PANTHER" id="PTHR24421:SF10">
    <property type="entry name" value="NITRATE_NITRITE SENSOR PROTEIN NARQ"/>
    <property type="match status" value="1"/>
</dbReference>
<dbReference type="SUPFAM" id="SSF55874">
    <property type="entry name" value="ATPase domain of HSP90 chaperone/DNA topoisomerase II/histidine kinase"/>
    <property type="match status" value="1"/>
</dbReference>
<evidence type="ECO:0000313" key="13">
    <source>
        <dbReference type="Proteomes" id="UP000313948"/>
    </source>
</evidence>
<comment type="catalytic activity">
    <reaction evidence="1">
        <text>ATP + protein L-histidine = ADP + protein N-phospho-L-histidine.</text>
        <dbReference type="EC" id="2.7.13.3"/>
    </reaction>
</comment>
<evidence type="ECO:0000256" key="6">
    <source>
        <dbReference type="ARBA" id="ARBA00022777"/>
    </source>
</evidence>
<feature type="domain" description="Histidine kinase/HSP90-like ATPase" evidence="11">
    <location>
        <begin position="461"/>
        <end position="552"/>
    </location>
</feature>
<dbReference type="InterPro" id="IPR025828">
    <property type="entry name" value="Put_sensor_dom"/>
</dbReference>
<keyword evidence="13" id="KW-1185">Reference proteome</keyword>
<dbReference type="InterPro" id="IPR050482">
    <property type="entry name" value="Sensor_HK_TwoCompSys"/>
</dbReference>
<evidence type="ECO:0000256" key="7">
    <source>
        <dbReference type="ARBA" id="ARBA00022840"/>
    </source>
</evidence>
<evidence type="ECO:0000256" key="4">
    <source>
        <dbReference type="ARBA" id="ARBA00022679"/>
    </source>
</evidence>
<dbReference type="Pfam" id="PF13796">
    <property type="entry name" value="Sensor"/>
    <property type="match status" value="1"/>
</dbReference>
<dbReference type="InterPro" id="IPR003594">
    <property type="entry name" value="HATPase_dom"/>
</dbReference>
<accession>A0ABX5VLY0</accession>
<keyword evidence="3" id="KW-0597">Phosphoprotein</keyword>
<dbReference type="InterPro" id="IPR036890">
    <property type="entry name" value="HATPase_C_sf"/>
</dbReference>
<evidence type="ECO:0000313" key="12">
    <source>
        <dbReference type="EMBL" id="QDB79501.1"/>
    </source>
</evidence>
<evidence type="ECO:0000259" key="11">
    <source>
        <dbReference type="SMART" id="SM00387"/>
    </source>
</evidence>
<keyword evidence="8" id="KW-0902">Two-component regulatory system</keyword>
<keyword evidence="4" id="KW-0808">Transferase</keyword>
<name>A0ABX5VLY0_9MICO</name>
<feature type="region of interest" description="Disordered" evidence="9">
    <location>
        <begin position="66"/>
        <end position="132"/>
    </location>
</feature>
<keyword evidence="10" id="KW-0472">Membrane</keyword>
<evidence type="ECO:0000256" key="10">
    <source>
        <dbReference type="SAM" id="Phobius"/>
    </source>
</evidence>
<dbReference type="Pfam" id="PF02518">
    <property type="entry name" value="HATPase_c"/>
    <property type="match status" value="1"/>
</dbReference>
<keyword evidence="7" id="KW-0067">ATP-binding</keyword>
<reference evidence="12 13" key="1">
    <citation type="submission" date="2019-05" db="EMBL/GenBank/DDBJ databases">
        <title>Georgenia *** sp. nov., and Georgenia *** sp. nov., isolated from the intestinal contents of plateau pika (Ochotona curzoniae) in the Qinghai-Tibet plateau of China.</title>
        <authorList>
            <person name="Tian Z."/>
        </authorList>
    </citation>
    <scope>NUCLEOTIDE SEQUENCE [LARGE SCALE GENOMIC DNA]</scope>
    <source>
        <strain evidence="12 13">Z294</strain>
    </source>
</reference>
<evidence type="ECO:0000256" key="8">
    <source>
        <dbReference type="ARBA" id="ARBA00023012"/>
    </source>
</evidence>
<dbReference type="GO" id="GO:0016301">
    <property type="term" value="F:kinase activity"/>
    <property type="evidence" value="ECO:0007669"/>
    <property type="project" value="UniProtKB-KW"/>
</dbReference>
<feature type="transmembrane region" description="Helical" evidence="10">
    <location>
        <begin position="292"/>
        <end position="313"/>
    </location>
</feature>
<dbReference type="Pfam" id="PF07730">
    <property type="entry name" value="HisKA_3"/>
    <property type="match status" value="1"/>
</dbReference>
<dbReference type="EC" id="2.7.13.3" evidence="2"/>
<evidence type="ECO:0000256" key="9">
    <source>
        <dbReference type="SAM" id="MobiDB-lite"/>
    </source>
</evidence>
<gene>
    <name evidence="12" type="ORF">FE251_09040</name>
</gene>
<dbReference type="PANTHER" id="PTHR24421">
    <property type="entry name" value="NITRATE/NITRITE SENSOR PROTEIN NARX-RELATED"/>
    <property type="match status" value="1"/>
</dbReference>
<feature type="region of interest" description="Disordered" evidence="9">
    <location>
        <begin position="1"/>
        <end position="24"/>
    </location>
</feature>
<keyword evidence="6 12" id="KW-0418">Kinase</keyword>
<keyword evidence="10" id="KW-0812">Transmembrane</keyword>
<proteinExistence type="predicted"/>
<feature type="compositionally biased region" description="Low complexity" evidence="9">
    <location>
        <begin position="109"/>
        <end position="118"/>
    </location>
</feature>
<dbReference type="Gene3D" id="3.30.565.10">
    <property type="entry name" value="Histidine kinase-like ATPase, C-terminal domain"/>
    <property type="match status" value="1"/>
</dbReference>
<dbReference type="Proteomes" id="UP000313948">
    <property type="component" value="Chromosome"/>
</dbReference>
<dbReference type="EMBL" id="CP040899">
    <property type="protein sequence ID" value="QDB79501.1"/>
    <property type="molecule type" value="Genomic_DNA"/>
</dbReference>
<keyword evidence="10" id="KW-1133">Transmembrane helix</keyword>
<dbReference type="InterPro" id="IPR011712">
    <property type="entry name" value="Sig_transdc_His_kin_sub3_dim/P"/>
</dbReference>
<evidence type="ECO:0000256" key="5">
    <source>
        <dbReference type="ARBA" id="ARBA00022741"/>
    </source>
</evidence>